<feature type="compositionally biased region" description="Low complexity" evidence="10">
    <location>
        <begin position="1108"/>
        <end position="1131"/>
    </location>
</feature>
<comment type="caution">
    <text evidence="12">The sequence shown here is derived from an EMBL/GenBank/DDBJ whole genome shotgun (WGS) entry which is preliminary data.</text>
</comment>
<evidence type="ECO:0000256" key="6">
    <source>
        <dbReference type="ARBA" id="ARBA00023163"/>
    </source>
</evidence>
<dbReference type="EMBL" id="MU866419">
    <property type="protein sequence ID" value="KAK4172493.1"/>
    <property type="molecule type" value="Genomic_DNA"/>
</dbReference>
<reference evidence="12" key="1">
    <citation type="journal article" date="2023" name="Mol. Phylogenet. Evol.">
        <title>Genome-scale phylogeny and comparative genomics of the fungal order Sordariales.</title>
        <authorList>
            <person name="Hensen N."/>
            <person name="Bonometti L."/>
            <person name="Westerberg I."/>
            <person name="Brannstrom I.O."/>
            <person name="Guillou S."/>
            <person name="Cros-Aarteil S."/>
            <person name="Calhoun S."/>
            <person name="Haridas S."/>
            <person name="Kuo A."/>
            <person name="Mondo S."/>
            <person name="Pangilinan J."/>
            <person name="Riley R."/>
            <person name="LaButti K."/>
            <person name="Andreopoulos B."/>
            <person name="Lipzen A."/>
            <person name="Chen C."/>
            <person name="Yan M."/>
            <person name="Daum C."/>
            <person name="Ng V."/>
            <person name="Clum A."/>
            <person name="Steindorff A."/>
            <person name="Ohm R.A."/>
            <person name="Martin F."/>
            <person name="Silar P."/>
            <person name="Natvig D.O."/>
            <person name="Lalanne C."/>
            <person name="Gautier V."/>
            <person name="Ament-Velasquez S.L."/>
            <person name="Kruys A."/>
            <person name="Hutchinson M.I."/>
            <person name="Powell A.J."/>
            <person name="Barry K."/>
            <person name="Miller A.N."/>
            <person name="Grigoriev I.V."/>
            <person name="Debuchy R."/>
            <person name="Gladieux P."/>
            <person name="Hiltunen Thoren M."/>
            <person name="Johannesson H."/>
        </authorList>
    </citation>
    <scope>NUCLEOTIDE SEQUENCE</scope>
    <source>
        <strain evidence="12">CBS 892.96</strain>
    </source>
</reference>
<evidence type="ECO:0000256" key="5">
    <source>
        <dbReference type="ARBA" id="ARBA00023159"/>
    </source>
</evidence>
<feature type="region of interest" description="Disordered" evidence="10">
    <location>
        <begin position="1032"/>
        <end position="1143"/>
    </location>
</feature>
<evidence type="ECO:0000256" key="2">
    <source>
        <dbReference type="ARBA" id="ARBA00007813"/>
    </source>
</evidence>
<evidence type="ECO:0000259" key="11">
    <source>
        <dbReference type="Pfam" id="PF08638"/>
    </source>
</evidence>
<name>A0AAN7A3A6_9PEZI</name>
<dbReference type="InterPro" id="IPR013947">
    <property type="entry name" value="Mediator_Med14"/>
</dbReference>
<organism evidence="12 13">
    <name type="scientific">Triangularia setosa</name>
    <dbReference type="NCBI Taxonomy" id="2587417"/>
    <lineage>
        <taxon>Eukaryota</taxon>
        <taxon>Fungi</taxon>
        <taxon>Dikarya</taxon>
        <taxon>Ascomycota</taxon>
        <taxon>Pezizomycotina</taxon>
        <taxon>Sordariomycetes</taxon>
        <taxon>Sordariomycetidae</taxon>
        <taxon>Sordariales</taxon>
        <taxon>Podosporaceae</taxon>
        <taxon>Triangularia</taxon>
    </lineage>
</organism>
<dbReference type="Proteomes" id="UP001302321">
    <property type="component" value="Unassembled WGS sequence"/>
</dbReference>
<evidence type="ECO:0000256" key="4">
    <source>
        <dbReference type="ARBA" id="ARBA00023015"/>
    </source>
</evidence>
<proteinExistence type="inferred from homology"/>
<feature type="region of interest" description="Disordered" evidence="10">
    <location>
        <begin position="1"/>
        <end position="56"/>
    </location>
</feature>
<dbReference type="GO" id="GO:0003712">
    <property type="term" value="F:transcription coregulator activity"/>
    <property type="evidence" value="ECO:0007669"/>
    <property type="project" value="UniProtKB-UniRule"/>
</dbReference>
<keyword evidence="4 9" id="KW-0805">Transcription regulation</keyword>
<keyword evidence="5 9" id="KW-0010">Activator</keyword>
<evidence type="ECO:0000313" key="12">
    <source>
        <dbReference type="EMBL" id="KAK4172493.1"/>
    </source>
</evidence>
<reference evidence="12" key="2">
    <citation type="submission" date="2023-05" db="EMBL/GenBank/DDBJ databases">
        <authorList>
            <consortium name="Lawrence Berkeley National Laboratory"/>
            <person name="Steindorff A."/>
            <person name="Hensen N."/>
            <person name="Bonometti L."/>
            <person name="Westerberg I."/>
            <person name="Brannstrom I.O."/>
            <person name="Guillou S."/>
            <person name="Cros-Aarteil S."/>
            <person name="Calhoun S."/>
            <person name="Haridas S."/>
            <person name="Kuo A."/>
            <person name="Mondo S."/>
            <person name="Pangilinan J."/>
            <person name="Riley R."/>
            <person name="Labutti K."/>
            <person name="Andreopoulos B."/>
            <person name="Lipzen A."/>
            <person name="Chen C."/>
            <person name="Yanf M."/>
            <person name="Daum C."/>
            <person name="Ng V."/>
            <person name="Clum A."/>
            <person name="Ohm R."/>
            <person name="Martin F."/>
            <person name="Silar P."/>
            <person name="Natvig D."/>
            <person name="Lalanne C."/>
            <person name="Gautier V."/>
            <person name="Ament-Velasquez S.L."/>
            <person name="Kruys A."/>
            <person name="Hutchinson M.I."/>
            <person name="Powell A.J."/>
            <person name="Barry K."/>
            <person name="Miller A.N."/>
            <person name="Grigoriev I.V."/>
            <person name="Debuchy R."/>
            <person name="Gladieux P."/>
            <person name="Thoren M.H."/>
            <person name="Johannesson H."/>
        </authorList>
    </citation>
    <scope>NUCLEOTIDE SEQUENCE</scope>
    <source>
        <strain evidence="12">CBS 892.96</strain>
    </source>
</reference>
<keyword evidence="6 9" id="KW-0804">Transcription</keyword>
<sequence length="1143" mass="129361">MAGAFRMENGTQNGVRSNHDRDGWTNGVNGEATKQEHRSEKGKGVASGSGMEVGYPANEPQVKLEELPDELQHITAEIVPLNMLLSRLAQYSHGALQDQILRLESMPLPQNQSNGSGNYHPTTAEDISPESLEKKRMLLNFIQDLHTRWVKALVLTDWSKNADQVGKLIDIRTHLAAKLELFSVAIWEMIKTKQDMLWAKIPSPDLKTALEVLSRPKIHWMPDFDYLPLPEVTPEESNAWIEEVNTLLSARLSLEEFERIPAPFSDYKIDSGVATFSVPGEFEVDLTIGDDDFEKQFWFIDLRLIFRPTPPELSEYARLVAEMKINNALGADGLLGAYNYLHDLALTAKIGEFTRQARQLRAGRWADCLQVERLNRAVAVHYWANRSHSKGSKSWIILGVNSSKGEDGRPDPQYPSYITLRWFRDSIEVKDFDITFDVDDISMESLLETVITRHIEHMLSSMYNKLASKPRYTQKQGRLTLCGSRTTPGDFTLKMQVLDDKDVTVGMDLYTGAFTLQAQSPMAADVQRRLNTFVTPAEEGASVLELLRCHYTTTALMSRAKSIRWMVSSRSPLSMDEMKSIVYSGPPSARESFQTVWMKKVGWNPQWFIFMSMSLGGDQWWLVEMSTQQRQGATGTRVKMFTKMPMATEQLRLSDQFFENLTLYATGMIAQITDLRELHSKRMAHTTREAVNYSLPAQIKMPTVYVRLSDMLGLRGSKGDRGLCWAQEYIPIVFKGVQAENPMKIIAEAKLTVTNRRKFQFLKGNVDHDVNYNSQIGQFSLRLRGEMGTTVITLLTSRIQALDKLIELVEAIGRAGKAVVHQSVTLREVVFTYSDSITAESGAPEQPLSTNARRPWRVRLDLTKERGVSVDLEAGNPHYPAIDYIRDMANSPDFENLPSWLVLSLPLYRALEKLEEKRTSFQDQPVVTVLHRALNWVTIRYLLGTPPRKLNFEIKPRSRQGKLMWHIHRVVDSDAKATDVKPETSDEFNKVLVERVWTANGNGFKGLTSGAAASLEQGIEELVALLDESVRSMVSGGPPVQPPQPQQQQQLPHHQPQPQPPQPQQQGPTPQQLQQAQQATRFQQQMQQQQRQQQMPAANMHAGSPHPNMMSRGQSQQGQQQRQQQQNNNQNYGNSMANALVLD</sequence>
<evidence type="ECO:0000256" key="8">
    <source>
        <dbReference type="ARBA" id="ARBA00032007"/>
    </source>
</evidence>
<gene>
    <name evidence="12" type="ORF">QBC36DRAFT_294310</name>
</gene>
<evidence type="ECO:0000256" key="10">
    <source>
        <dbReference type="SAM" id="MobiDB-lite"/>
    </source>
</evidence>
<keyword evidence="13" id="KW-1185">Reference proteome</keyword>
<evidence type="ECO:0000256" key="9">
    <source>
        <dbReference type="RuleBase" id="RU365082"/>
    </source>
</evidence>
<dbReference type="AlphaFoldDB" id="A0AAN7A3A6"/>
<comment type="function">
    <text evidence="9">Component of the Mediator complex, a coactivator involved in the regulated transcription of nearly all RNA polymerase II-dependent genes. Mediator functions as a bridge to convey information from gene-specific regulatory proteins to the basal RNA polymerase II transcription machinery. Mediator is recruited to promoters by direct interactions with regulatory proteins and serves as a scaffold for the assembly of a functional preinitiation complex with RNA polymerase II and the general transcription factors.</text>
</comment>
<dbReference type="GO" id="GO:0016592">
    <property type="term" value="C:mediator complex"/>
    <property type="evidence" value="ECO:0007669"/>
    <property type="project" value="UniProtKB-UniRule"/>
</dbReference>
<dbReference type="GO" id="GO:0070847">
    <property type="term" value="C:core mediator complex"/>
    <property type="evidence" value="ECO:0007669"/>
    <property type="project" value="TreeGrafter"/>
</dbReference>
<dbReference type="GO" id="GO:0006357">
    <property type="term" value="P:regulation of transcription by RNA polymerase II"/>
    <property type="evidence" value="ECO:0007669"/>
    <property type="project" value="InterPro"/>
</dbReference>
<feature type="compositionally biased region" description="Basic and acidic residues" evidence="10">
    <location>
        <begin position="33"/>
        <end position="43"/>
    </location>
</feature>
<comment type="subcellular location">
    <subcellularLocation>
        <location evidence="1 9">Nucleus</location>
    </subcellularLocation>
</comment>
<comment type="similarity">
    <text evidence="2 9">Belongs to the Mediator complex subunit 14 family.</text>
</comment>
<evidence type="ECO:0000256" key="3">
    <source>
        <dbReference type="ARBA" id="ARBA00019619"/>
    </source>
</evidence>
<comment type="subunit">
    <text evidence="9">Component of the Mediator complex.</text>
</comment>
<accession>A0AAN7A3A6</accession>
<evidence type="ECO:0000313" key="13">
    <source>
        <dbReference type="Proteomes" id="UP001302321"/>
    </source>
</evidence>
<dbReference type="InterPro" id="IPR055122">
    <property type="entry name" value="Med14_N"/>
</dbReference>
<evidence type="ECO:0000256" key="7">
    <source>
        <dbReference type="ARBA" id="ARBA00023242"/>
    </source>
</evidence>
<dbReference type="PANTHER" id="PTHR12809:SF2">
    <property type="entry name" value="MEDIATOR OF RNA POLYMERASE II TRANSCRIPTION SUBUNIT 14"/>
    <property type="match status" value="1"/>
</dbReference>
<dbReference type="Pfam" id="PF08638">
    <property type="entry name" value="Med14"/>
    <property type="match status" value="1"/>
</dbReference>
<feature type="compositionally biased region" description="Low complexity" evidence="10">
    <location>
        <begin position="1064"/>
        <end position="1096"/>
    </location>
</feature>
<dbReference type="PANTHER" id="PTHR12809">
    <property type="entry name" value="MEDIATOR COMPLEX SUBUNIT"/>
    <property type="match status" value="1"/>
</dbReference>
<dbReference type="Pfam" id="PF26204">
    <property type="entry name" value="Med14_fung"/>
    <property type="match status" value="1"/>
</dbReference>
<feature type="domain" description="Mediator complex subunit MED14 N-terminal" evidence="11">
    <location>
        <begin position="78"/>
        <end position="290"/>
    </location>
</feature>
<keyword evidence="7 9" id="KW-0539">Nucleus</keyword>
<protein>
    <recommendedName>
        <fullName evidence="3 9">Mediator of RNA polymerase II transcription subunit 14</fullName>
    </recommendedName>
    <alternativeName>
        <fullName evidence="8 9">Mediator complex subunit 14</fullName>
    </alternativeName>
</protein>
<evidence type="ECO:0000256" key="1">
    <source>
        <dbReference type="ARBA" id="ARBA00004123"/>
    </source>
</evidence>